<feature type="compositionally biased region" description="Low complexity" evidence="5">
    <location>
        <begin position="46"/>
        <end position="59"/>
    </location>
</feature>
<evidence type="ECO:0000256" key="1">
    <source>
        <dbReference type="ARBA" id="ARBA00006643"/>
    </source>
</evidence>
<evidence type="ECO:0000259" key="6">
    <source>
        <dbReference type="Pfam" id="PF14432"/>
    </source>
</evidence>
<evidence type="ECO:0000313" key="7">
    <source>
        <dbReference type="EMBL" id="KAK9937248.1"/>
    </source>
</evidence>
<dbReference type="FunFam" id="1.25.40.10:FF:002471">
    <property type="entry name" value="Pentatricopeptide repeat-containing protein chloroplastic"/>
    <property type="match status" value="1"/>
</dbReference>
<dbReference type="Pfam" id="PF14432">
    <property type="entry name" value="DYW_deaminase"/>
    <property type="match status" value="1"/>
</dbReference>
<sequence length="902" mass="100946">MSCYTQLLSPLSGPLPLHTYSSLQIQQPTTLKRNNTSQPNSYVLNHPITTTSPPKPISHSRTQASWIETLLSQTRSNQFREAISTYIEMIHSGIEPDNFAFPAVLKAVTALQDLSLGKQIHAHVVKFGYQSSSVTVANTLVNVYGKCGDIGDAYKVFDGMIDRDQVSWNSMIAALCRFEEWELALEAFRSMFLDNMQPSSFTLVSAALACSNLHKPDGLRLGKQVHAYSIRMCESKTFTINALMSMYAKLGMVAYSRGVFELFEECDLVSWNTMISSLSQNDQFSEALEFFRLMVLEGVKPDGVTVASVLPACTHLEMLDAGKEIHAYVLRTNELTGNSYVGSALVDMYCNCRQVESGRRVFNAVMERKVPLWNAMITGYAQNEYDEEALNLFLEMYAASGLSPNATTMSSIVPACVRSEAFPGKESIHGFVIKRSLEKNRYVQNALMDMYSRMGRTEISETIFNSMEGRDIVSWNTMITGYVISGRHDDALNLLFGMQRVEEKKNTDGNGCDDERRVPLKPNTITLMTLLPGCAALSALAKGKEIHAYATRHLLALDVAVGSALVDMYAKCGCLDLSRAMFNQIPLKNVITWNVIIMAYGMHGRGEEALELFNNMVDEGRWNKELRPNEVTFIAIFAACSHSGMVDEGLNLFHKMKQDHGIKPAPDHYACIVDLLGRAGNVEGAYEIIKTMPSEFDKAGAWSSLLGACRLHQNVEIGEIAANHLLQLEPDVASHYVLLSNIYSSSGLWEKAMDVRRKMKEMGVRKEPGCSWIEFEDEVHKFLAGDLSHPQSDQLHEYLETLSERMKKEGYVPDTSCVLHNVDEDEKETLLCGHSEKLAMAFGLLNTRPGTTIRIAKNLRVCNDCHLAAKYISKMLDREIILRDVRRFHHFKNGSCSCGDYW</sequence>
<gene>
    <name evidence="7" type="ORF">M0R45_014051</name>
</gene>
<dbReference type="Pfam" id="PF13041">
    <property type="entry name" value="PPR_2"/>
    <property type="match status" value="1"/>
</dbReference>
<organism evidence="7 8">
    <name type="scientific">Rubus argutus</name>
    <name type="common">Southern blackberry</name>
    <dbReference type="NCBI Taxonomy" id="59490"/>
    <lineage>
        <taxon>Eukaryota</taxon>
        <taxon>Viridiplantae</taxon>
        <taxon>Streptophyta</taxon>
        <taxon>Embryophyta</taxon>
        <taxon>Tracheophyta</taxon>
        <taxon>Spermatophyta</taxon>
        <taxon>Magnoliopsida</taxon>
        <taxon>eudicotyledons</taxon>
        <taxon>Gunneridae</taxon>
        <taxon>Pentapetalae</taxon>
        <taxon>rosids</taxon>
        <taxon>fabids</taxon>
        <taxon>Rosales</taxon>
        <taxon>Rosaceae</taxon>
        <taxon>Rosoideae</taxon>
        <taxon>Rosoideae incertae sedis</taxon>
        <taxon>Rubus</taxon>
    </lineage>
</organism>
<evidence type="ECO:0000256" key="3">
    <source>
        <dbReference type="ARBA" id="ARBA00061659"/>
    </source>
</evidence>
<evidence type="ECO:0000313" key="8">
    <source>
        <dbReference type="Proteomes" id="UP001457282"/>
    </source>
</evidence>
<accession>A0AAW1XLH5</accession>
<dbReference type="InterPro" id="IPR032867">
    <property type="entry name" value="DYW_dom"/>
</dbReference>
<dbReference type="FunFam" id="1.25.40.10:FF:000733">
    <property type="entry name" value="Pentatricopeptide repeat-containing protein, chloroplastic"/>
    <property type="match status" value="1"/>
</dbReference>
<keyword evidence="2" id="KW-0677">Repeat</keyword>
<proteinExistence type="inferred from homology"/>
<feature type="repeat" description="PPR" evidence="4">
    <location>
        <begin position="629"/>
        <end position="664"/>
    </location>
</feature>
<feature type="domain" description="DYW" evidence="6">
    <location>
        <begin position="810"/>
        <end position="902"/>
    </location>
</feature>
<feature type="repeat" description="PPR" evidence="4">
    <location>
        <begin position="589"/>
        <end position="623"/>
    </location>
</feature>
<dbReference type="PANTHER" id="PTHR47926:SF514">
    <property type="entry name" value="TETRATRICOPEPTIDE-LIKE HELICAL DOMAIN SUPERFAMILY, DYW DOMAIN-CONTAINING PROTEIN"/>
    <property type="match status" value="1"/>
</dbReference>
<protein>
    <recommendedName>
        <fullName evidence="6">DYW domain-containing protein</fullName>
    </recommendedName>
</protein>
<feature type="repeat" description="PPR" evidence="4">
    <location>
        <begin position="164"/>
        <end position="198"/>
    </location>
</feature>
<feature type="repeat" description="PPR" evidence="4">
    <location>
        <begin position="369"/>
        <end position="404"/>
    </location>
</feature>
<dbReference type="InterPro" id="IPR046848">
    <property type="entry name" value="E_motif"/>
</dbReference>
<evidence type="ECO:0000256" key="2">
    <source>
        <dbReference type="ARBA" id="ARBA00022737"/>
    </source>
</evidence>
<comment type="similarity">
    <text evidence="3">Belongs to the PPR family. PCMP-E subfamily.</text>
</comment>
<dbReference type="InterPro" id="IPR046960">
    <property type="entry name" value="PPR_At4g14850-like_plant"/>
</dbReference>
<dbReference type="Proteomes" id="UP001457282">
    <property type="component" value="Unassembled WGS sequence"/>
</dbReference>
<dbReference type="FunFam" id="1.25.40.10:FF:000361">
    <property type="entry name" value="Pentatricopeptide repeat-containing protein chloroplastic"/>
    <property type="match status" value="1"/>
</dbReference>
<dbReference type="GO" id="GO:0008270">
    <property type="term" value="F:zinc ion binding"/>
    <property type="evidence" value="ECO:0007669"/>
    <property type="project" value="InterPro"/>
</dbReference>
<dbReference type="FunFam" id="1.25.40.10:FF:000073">
    <property type="entry name" value="Pentatricopeptide repeat-containing protein chloroplastic"/>
    <property type="match status" value="1"/>
</dbReference>
<dbReference type="NCBIfam" id="TIGR00756">
    <property type="entry name" value="PPR"/>
    <property type="match status" value="7"/>
</dbReference>
<dbReference type="Gene3D" id="1.25.40.10">
    <property type="entry name" value="Tetratricopeptide repeat domain"/>
    <property type="match status" value="6"/>
</dbReference>
<comment type="caution">
    <text evidence="7">The sequence shown here is derived from an EMBL/GenBank/DDBJ whole genome shotgun (WGS) entry which is preliminary data.</text>
</comment>
<dbReference type="Pfam" id="PF20430">
    <property type="entry name" value="Eplus_motif"/>
    <property type="match status" value="1"/>
</dbReference>
<reference evidence="7 8" key="1">
    <citation type="journal article" date="2023" name="G3 (Bethesda)">
        <title>A chromosome-length genome assembly and annotation of blackberry (Rubus argutus, cv. 'Hillquist').</title>
        <authorList>
            <person name="Bruna T."/>
            <person name="Aryal R."/>
            <person name="Dudchenko O."/>
            <person name="Sargent D.J."/>
            <person name="Mead D."/>
            <person name="Buti M."/>
            <person name="Cavallini A."/>
            <person name="Hytonen T."/>
            <person name="Andres J."/>
            <person name="Pham M."/>
            <person name="Weisz D."/>
            <person name="Mascagni F."/>
            <person name="Usai G."/>
            <person name="Natali L."/>
            <person name="Bassil N."/>
            <person name="Fernandez G.E."/>
            <person name="Lomsadze A."/>
            <person name="Armour M."/>
            <person name="Olukolu B."/>
            <person name="Poorten T."/>
            <person name="Britton C."/>
            <person name="Davik J."/>
            <person name="Ashrafi H."/>
            <person name="Aiden E.L."/>
            <person name="Borodovsky M."/>
            <person name="Worthington M."/>
        </authorList>
    </citation>
    <scope>NUCLEOTIDE SEQUENCE [LARGE SCALE GENOMIC DNA]</scope>
    <source>
        <strain evidence="7">PI 553951</strain>
    </source>
</reference>
<dbReference type="FunFam" id="1.25.40.10:FF:001359">
    <property type="entry name" value="Pentatricopeptide repeat-containing protein At3g57430, chloroplastic"/>
    <property type="match status" value="1"/>
</dbReference>
<evidence type="ECO:0000256" key="4">
    <source>
        <dbReference type="PROSITE-ProRule" id="PRU00708"/>
    </source>
</evidence>
<dbReference type="GO" id="GO:0009451">
    <property type="term" value="P:RNA modification"/>
    <property type="evidence" value="ECO:0007669"/>
    <property type="project" value="InterPro"/>
</dbReference>
<feature type="region of interest" description="Disordered" evidence="5">
    <location>
        <begin position="32"/>
        <end position="59"/>
    </location>
</feature>
<dbReference type="EMBL" id="JBEDUW010000003">
    <property type="protein sequence ID" value="KAK9937248.1"/>
    <property type="molecule type" value="Genomic_DNA"/>
</dbReference>
<dbReference type="AlphaFoldDB" id="A0AAW1XLH5"/>
<dbReference type="InterPro" id="IPR011990">
    <property type="entry name" value="TPR-like_helical_dom_sf"/>
</dbReference>
<feature type="repeat" description="PPR" evidence="4">
    <location>
        <begin position="133"/>
        <end position="163"/>
    </location>
</feature>
<dbReference type="Pfam" id="PF01535">
    <property type="entry name" value="PPR"/>
    <property type="match status" value="7"/>
</dbReference>
<dbReference type="InterPro" id="IPR046849">
    <property type="entry name" value="E2_motif"/>
</dbReference>
<keyword evidence="8" id="KW-1185">Reference proteome</keyword>
<dbReference type="GO" id="GO:0003723">
    <property type="term" value="F:RNA binding"/>
    <property type="evidence" value="ECO:0007669"/>
    <property type="project" value="InterPro"/>
</dbReference>
<dbReference type="Pfam" id="PF20431">
    <property type="entry name" value="E_motif"/>
    <property type="match status" value="1"/>
</dbReference>
<feature type="compositionally biased region" description="Polar residues" evidence="5">
    <location>
        <begin position="32"/>
        <end position="43"/>
    </location>
</feature>
<dbReference type="PROSITE" id="PS51375">
    <property type="entry name" value="PPR"/>
    <property type="match status" value="7"/>
</dbReference>
<comment type="similarity">
    <text evidence="1">Belongs to the PPR family. PCMP-H subfamily.</text>
</comment>
<feature type="repeat" description="PPR" evidence="4">
    <location>
        <begin position="471"/>
        <end position="505"/>
    </location>
</feature>
<dbReference type="InterPro" id="IPR002885">
    <property type="entry name" value="PPR_rpt"/>
</dbReference>
<evidence type="ECO:0000256" key="5">
    <source>
        <dbReference type="SAM" id="MobiDB-lite"/>
    </source>
</evidence>
<dbReference type="PANTHER" id="PTHR47926">
    <property type="entry name" value="PENTATRICOPEPTIDE REPEAT-CONTAINING PROTEIN"/>
    <property type="match status" value="1"/>
</dbReference>
<name>A0AAW1XLH5_RUBAR</name>
<feature type="repeat" description="PPR" evidence="4">
    <location>
        <begin position="267"/>
        <end position="301"/>
    </location>
</feature>